<proteinExistence type="predicted"/>
<dbReference type="KEGG" id="zmk:HG535_0H02260"/>
<dbReference type="PANTHER" id="PTHR37784:SF2">
    <property type="entry name" value="HIGH-OSMOLARITY-INDUCED TRANSCRIPTION PROTEIN 1"/>
    <property type="match status" value="1"/>
</dbReference>
<dbReference type="GeneID" id="59238702"/>
<reference evidence="3 4" key="1">
    <citation type="submission" date="2020-07" db="EMBL/GenBank/DDBJ databases">
        <title>The yeast mating-type switching endonuclease HO is a domesticated member of an unorthodox homing genetic element family.</title>
        <authorList>
            <person name="Coughlan A.Y."/>
            <person name="Lombardi L."/>
            <person name="Braun-Galleani S."/>
            <person name="Martos A.R."/>
            <person name="Galeote V."/>
            <person name="Bigey F."/>
            <person name="Dequin S."/>
            <person name="Byrne K.P."/>
            <person name="Wolfe K.H."/>
        </authorList>
    </citation>
    <scope>NUCLEOTIDE SEQUENCE [LARGE SCALE GENOMIC DNA]</scope>
    <source>
        <strain evidence="3 4">NRRL Y-6702</strain>
    </source>
</reference>
<organism evidence="3 4">
    <name type="scientific">Zygotorulaspora mrakii</name>
    <name type="common">Zygosaccharomyces mrakii</name>
    <dbReference type="NCBI Taxonomy" id="42260"/>
    <lineage>
        <taxon>Eukaryota</taxon>
        <taxon>Fungi</taxon>
        <taxon>Dikarya</taxon>
        <taxon>Ascomycota</taxon>
        <taxon>Saccharomycotina</taxon>
        <taxon>Saccharomycetes</taxon>
        <taxon>Saccharomycetales</taxon>
        <taxon>Saccharomycetaceae</taxon>
        <taxon>Zygotorulaspora</taxon>
    </lineage>
</organism>
<dbReference type="InterPro" id="IPR052146">
    <property type="entry name" value="HOT1"/>
</dbReference>
<dbReference type="OrthoDB" id="4069959at2759"/>
<feature type="compositionally biased region" description="Polar residues" evidence="1">
    <location>
        <begin position="24"/>
        <end position="34"/>
    </location>
</feature>
<gene>
    <name evidence="3" type="ORF">HG535_0H02260</name>
</gene>
<evidence type="ECO:0000256" key="1">
    <source>
        <dbReference type="SAM" id="MobiDB-lite"/>
    </source>
</evidence>
<dbReference type="AlphaFoldDB" id="A0A7H9BA60"/>
<name>A0A7H9BA60_ZYGMR</name>
<feature type="domain" description="Transcription activator GCR1-like" evidence="2">
    <location>
        <begin position="281"/>
        <end position="337"/>
    </location>
</feature>
<dbReference type="Proteomes" id="UP000509704">
    <property type="component" value="Chromosome 8"/>
</dbReference>
<dbReference type="Pfam" id="PF12550">
    <property type="entry name" value="GCR1_C"/>
    <property type="match status" value="1"/>
</dbReference>
<evidence type="ECO:0000313" key="4">
    <source>
        <dbReference type="Proteomes" id="UP000509704"/>
    </source>
</evidence>
<accession>A0A7H9BA60</accession>
<evidence type="ECO:0000313" key="3">
    <source>
        <dbReference type="EMBL" id="QLG74899.1"/>
    </source>
</evidence>
<keyword evidence="4" id="KW-1185">Reference proteome</keyword>
<feature type="region of interest" description="Disordered" evidence="1">
    <location>
        <begin position="1"/>
        <end position="40"/>
    </location>
</feature>
<dbReference type="PANTHER" id="PTHR37784">
    <property type="entry name" value="PROTEIN MSN1"/>
    <property type="match status" value="1"/>
</dbReference>
<dbReference type="InterPro" id="IPR022210">
    <property type="entry name" value="TF_GCR1-like"/>
</dbReference>
<dbReference type="GO" id="GO:0000978">
    <property type="term" value="F:RNA polymerase II cis-regulatory region sequence-specific DNA binding"/>
    <property type="evidence" value="ECO:0007669"/>
    <property type="project" value="TreeGrafter"/>
</dbReference>
<dbReference type="RefSeq" id="XP_037146624.1">
    <property type="nucleotide sequence ID" value="XM_037290729.1"/>
</dbReference>
<dbReference type="GO" id="GO:0060963">
    <property type="term" value="P:positive regulation of ribosomal protein gene transcription by RNA polymerase II"/>
    <property type="evidence" value="ECO:0007669"/>
    <property type="project" value="TreeGrafter"/>
</dbReference>
<dbReference type="GO" id="GO:0000981">
    <property type="term" value="F:DNA-binding transcription factor activity, RNA polymerase II-specific"/>
    <property type="evidence" value="ECO:0007669"/>
    <property type="project" value="TreeGrafter"/>
</dbReference>
<sequence>MTIGLYSMSTRVEEDGEERDSMESVRSSNETTPVDGNEEDRLMRRIELGLPVSAESIPGILNGTLPPADEKYLNGSGSYYTSSFQARPQAEFFDFDDKYKYKPEDELLESEKIEVDVEAEIEVEVEQQDEEQRENEKASAKHKELYVMIDVCKMAFNDMIHEIDQVLIMEEKSPVNKSPLFINENVRQILDLVNDTLESGRAASKDSTTLRVKRQTVPKNTINDDPCAKLPNFGVVLIKSPTSISQLWDEYTKKPSERPITDLLSFILQQQGSQDIELLVKRQTSIQQLEAQLGSSWRNFDKNFSRQINRRKKIWRAIEEGLEDGLTLKECFHILETHVKERGNGLSWYYSGVPFKLKDMRDLV</sequence>
<dbReference type="EMBL" id="CP058611">
    <property type="protein sequence ID" value="QLG74899.1"/>
    <property type="molecule type" value="Genomic_DNA"/>
</dbReference>
<evidence type="ECO:0000259" key="2">
    <source>
        <dbReference type="Pfam" id="PF12550"/>
    </source>
</evidence>
<protein>
    <recommendedName>
        <fullName evidence="2">Transcription activator GCR1-like domain-containing protein</fullName>
    </recommendedName>
</protein>